<evidence type="ECO:0000313" key="2">
    <source>
        <dbReference type="Proteomes" id="UP000321954"/>
    </source>
</evidence>
<gene>
    <name evidence="1" type="ORF">FK178_02810</name>
</gene>
<protein>
    <submittedName>
        <fullName evidence="1">Uncharacterized protein</fullName>
    </submittedName>
</protein>
<dbReference type="InterPro" id="IPR031834">
    <property type="entry name" value="RnlB/LsoB_antitoxin"/>
</dbReference>
<dbReference type="Proteomes" id="UP000321954">
    <property type="component" value="Chromosome"/>
</dbReference>
<dbReference type="OrthoDB" id="1447966at2"/>
<dbReference type="AlphaFoldDB" id="A0A5B8YLV1"/>
<sequence>MTAQSTYKLKRLSRGDFPFVVLTLDTMRIDEYLADLEKVLKNKKAKGVIVFDLLLMNGLNDRFYSADFNGKSFNLNSFKPVENRGEQFQEESNRFFAKHFDLIFNSNMPKTKKFLIRNELEKFLAFKKLPVIHNL</sequence>
<keyword evidence="2" id="KW-1185">Reference proteome</keyword>
<organism evidence="1 2">
    <name type="scientific">Antarcticibacterium arcticum</name>
    <dbReference type="NCBI Taxonomy" id="2585771"/>
    <lineage>
        <taxon>Bacteria</taxon>
        <taxon>Pseudomonadati</taxon>
        <taxon>Bacteroidota</taxon>
        <taxon>Flavobacteriia</taxon>
        <taxon>Flavobacteriales</taxon>
        <taxon>Flavobacteriaceae</taxon>
        <taxon>Antarcticibacterium</taxon>
    </lineage>
</organism>
<dbReference type="Pfam" id="PF15933">
    <property type="entry name" value="RnlB_antitoxin"/>
    <property type="match status" value="1"/>
</dbReference>
<evidence type="ECO:0000313" key="1">
    <source>
        <dbReference type="EMBL" id="QED36709.1"/>
    </source>
</evidence>
<proteinExistence type="predicted"/>
<dbReference type="EMBL" id="CP042476">
    <property type="protein sequence ID" value="QED36709.1"/>
    <property type="molecule type" value="Genomic_DNA"/>
</dbReference>
<reference evidence="1 2" key="1">
    <citation type="submission" date="2019-08" db="EMBL/GenBank/DDBJ databases">
        <title>Antarcticibacterium arcticum sp. nov., a bacterium isolated from marine sediment of the Canadian Beaufort Sea.</title>
        <authorList>
            <person name="Lee Y.M."/>
            <person name="Baek K."/>
            <person name="Lee D.-H."/>
            <person name="Shin S.C."/>
            <person name="Jin Y.K."/>
            <person name="Park Y."/>
        </authorList>
    </citation>
    <scope>NUCLEOTIDE SEQUENCE [LARGE SCALE GENOMIC DNA]</scope>
    <source>
        <strain evidence="1 2">PAMC 28998</strain>
    </source>
</reference>
<name>A0A5B8YLV1_9FLAO</name>
<dbReference type="RefSeq" id="WP_146830800.1">
    <property type="nucleotide sequence ID" value="NZ_CP042476.1"/>
</dbReference>
<accession>A0A5B8YLV1</accession>
<dbReference type="KEGG" id="anp:FK178_02810"/>